<dbReference type="PROSITE" id="PS51257">
    <property type="entry name" value="PROKAR_LIPOPROTEIN"/>
    <property type="match status" value="1"/>
</dbReference>
<reference evidence="1" key="1">
    <citation type="submission" date="2012-01" db="EMBL/GenBank/DDBJ databases">
        <authorList>
            <person name="Wikstroem N."/>
        </authorList>
    </citation>
    <scope>NUCLEOTIDE SEQUENCE</scope>
    <source>
        <strain evidence="1">91E135</strain>
        <plasmid evidence="1">lp150</plasmid>
    </source>
</reference>
<organism evidence="1">
    <name type="scientific">Borrelia turicatae (strain 91E135)</name>
    <dbReference type="NCBI Taxonomy" id="314724"/>
    <lineage>
        <taxon>Bacteria</taxon>
        <taxon>Pseudomonadati</taxon>
        <taxon>Spirochaetota</taxon>
        <taxon>Spirochaetia</taxon>
        <taxon>Spirochaetales</taxon>
        <taxon>Borreliaceae</taxon>
        <taxon>Borrelia</taxon>
    </lineage>
</organism>
<evidence type="ECO:0000313" key="1">
    <source>
        <dbReference type="EMBL" id="ALC78613.1"/>
    </source>
</evidence>
<reference evidence="1" key="2">
    <citation type="journal article" date="2013" name="J. Bacteriol.">
        <title>Large linear plasmids of Borrelia species that cause relapsing fever.</title>
        <authorList>
            <person name="Miller S.C."/>
            <person name="Porcella S.F."/>
            <person name="Raffel S.J."/>
            <person name="Schwan T.G."/>
            <person name="Barbour A.G."/>
        </authorList>
    </citation>
    <scope>NUCLEOTIDE SEQUENCE</scope>
    <source>
        <strain evidence="1">91E135</strain>
        <plasmid evidence="1">lp150</plasmid>
    </source>
</reference>
<protein>
    <recommendedName>
        <fullName evidence="2">Lipoprotein</fullName>
    </recommendedName>
</protein>
<name>A0A0R9NM44_BORT9</name>
<evidence type="ECO:0008006" key="2">
    <source>
        <dbReference type="Google" id="ProtNLM"/>
    </source>
</evidence>
<dbReference type="EMBL" id="HM008710">
    <property type="protein sequence ID" value="ALC78613.1"/>
    <property type="molecule type" value="Genomic_DNA"/>
</dbReference>
<proteinExistence type="predicted"/>
<reference evidence="1" key="3">
    <citation type="submission" date="2015-06" db="EMBL/GenBank/DDBJ databases">
        <authorList>
            <person name="Hoefler B.C."/>
            <person name="Straight P.D."/>
        </authorList>
    </citation>
    <scope>NUCLEOTIDE SEQUENCE</scope>
    <source>
        <strain evidence="1">91E135</strain>
        <plasmid evidence="1">lp150</plasmid>
    </source>
</reference>
<sequence length="389" mass="42589">MVKIKCFSVLLVLILLLLLVISCDSGSKAGAGTNTRAVVKSVAGTNTRAVVKSGSGTNTRTVVESGSDKELGAVTGIDERTEPKPEEETGLITDVEVKDEDELAYLNETVIDPRFQALLDNFGVSGAGKKTISYIQRTLPANVVYDYLNQLGADVTIEKIIKPTVSLLRARGKALRVIEGTTDEGIKTGLQDMFEKYDALSFSYLWEVFNRAIKENDFVEFIARCDSRFRKLKEMVNSPRVKDVYAWLDADDRVTIDDIGKIVISGTYDKDRFNNMLNLLEDPLVIKIVVLCQSIKKRQEEALKAIEGVSDDAEKQKLQARFNTLQGEYNSHIRSAFNQSSVDLYFQITGNGDKYRNDFNAIEKAAKAAEAAQGAAAAVKSSGAAGGGS</sequence>
<dbReference type="RefSeq" id="WP_054287495.1">
    <property type="nucleotide sequence ID" value="NZ_CP073182.1"/>
</dbReference>
<geneLocation type="plasmid" evidence="1">
    <name>lp150</name>
</geneLocation>
<accession>A0A0R9NM44</accession>
<dbReference type="AlphaFoldDB" id="A0A0R9NM44"/>
<keyword evidence="1" id="KW-0614">Plasmid</keyword>
<dbReference type="NCBIfam" id="NF047534">
    <property type="entry name" value="lipo_BTA121_dup"/>
    <property type="match status" value="2"/>
</dbReference>
<gene>
    <name evidence="1" type="ORF">BTA126</name>
</gene>